<sequence>MDIVGPIFEFAKMIFAPICEYYNNHRGADERRIILKNKWRDLERRKLDTASRMEAQLLPGKTPKEEVQGWIQDVEMINDEIEAIEREAGEGNYFSRARIGKLALEKIREVEELYQRGAFTDSLVIDPPPSNGEIMSTPTLIGESTAERVKEEIWAWVLDNDVRKIGLYGMGGIGKSTVMEHINNRLLKEKNKFDSVIWVTVSKSLNVIQLQHDIAGKLDLDLAKVKDVRERAAKLKAKLEGKNRHVLILDDMWEAFALEKVGIPEPNSANGCKLLLTTRDLAVCRGMSCKDIKMELLSKEEAHKLFLDKIDYDVFNIPYLKPIAEEVLEKCAQLPLAIVTIAASFKPLRQDFEWRDALEKLKTSVMRSNNREKHVLETLKFSYECLEDEEPKQCLLHCALYPEDFKIDKQELIEHLIDEGIIERMKNRQAEFDRGYSILSKLENACLLEGGNDNFVKMHDLVRDMVLQVASPEFMVGHLGLEDFSDEGKWREDLVKASLMYKDISTIPSSVSPRCPNLSTLLLQGNESLKNVPDSLFEHLHRLKVLDLSDTAIESLPNSVFSLKNLTTLRLRWCENLKQVPSLAKLTALRKLDLEGTGITEVPDGLEMLVNLKFLNLNASELKVMPLGILPKMSHLQYLIVYWNSMATVVNEEEMASLKELEAFAGIFDDADKFSMYIRSLENRRLACYQIRAGKWGEGARISPYRLVGKGVDIIGCNLRRGDESFVLPKDVQSLDIAVCRDLKSLCDVPSLNHTSELQRIHLSHCGGIEHVLSFSSSCTLSLLQTLENLVLIWLDNLRVLFWKEKAASAWIPSDTFFCLKVIYLCQCSKIKKLFPLGLLLHLHYLEDIRVERCEQLEEIIGEASDEFEEEKEEEEGMDTTKITLPNLRVLKLRYLPGLKTICSSSKVIVCDSIEGIQIYHCPKVKRLPLSLPRLSNGQLSPPPSLQYIEFYSSGGIRWDLLEWDCPDTKNVLQPFFGFP</sequence>
<evidence type="ECO:0000256" key="2">
    <source>
        <dbReference type="ARBA" id="ARBA00022614"/>
    </source>
</evidence>
<dbReference type="GO" id="GO:0006952">
    <property type="term" value="P:defense response"/>
    <property type="evidence" value="ECO:0007669"/>
    <property type="project" value="UniProtKB-KW"/>
</dbReference>
<evidence type="ECO:0000313" key="11">
    <source>
        <dbReference type="Proteomes" id="UP001324115"/>
    </source>
</evidence>
<dbReference type="Gene3D" id="3.80.10.10">
    <property type="entry name" value="Ribonuclease Inhibitor"/>
    <property type="match status" value="2"/>
</dbReference>
<keyword evidence="5" id="KW-0611">Plant defense</keyword>
<feature type="domain" description="NB-ARC" evidence="7">
    <location>
        <begin position="147"/>
        <end position="308"/>
    </location>
</feature>
<dbReference type="FunFam" id="3.40.50.300:FF:001091">
    <property type="entry name" value="Probable disease resistance protein At1g61300"/>
    <property type="match status" value="1"/>
</dbReference>
<dbReference type="AlphaFoldDB" id="A0AAN7HZH1"/>
<evidence type="ECO:0000256" key="4">
    <source>
        <dbReference type="ARBA" id="ARBA00022741"/>
    </source>
</evidence>
<dbReference type="FunFam" id="1.10.10.10:FF:000322">
    <property type="entry name" value="Probable disease resistance protein At1g63360"/>
    <property type="match status" value="1"/>
</dbReference>
<dbReference type="PRINTS" id="PR00364">
    <property type="entry name" value="DISEASERSIST"/>
</dbReference>
<evidence type="ECO:0000259" key="9">
    <source>
        <dbReference type="Pfam" id="PF23559"/>
    </source>
</evidence>
<dbReference type="PANTHER" id="PTHR33463">
    <property type="entry name" value="NB-ARC DOMAIN-CONTAINING PROTEIN-RELATED"/>
    <property type="match status" value="1"/>
</dbReference>
<keyword evidence="3" id="KW-0677">Repeat</keyword>
<dbReference type="InterPro" id="IPR050905">
    <property type="entry name" value="Plant_NBS-LRR"/>
</dbReference>
<dbReference type="SUPFAM" id="SSF52058">
    <property type="entry name" value="L domain-like"/>
    <property type="match status" value="1"/>
</dbReference>
<feature type="domain" description="Disease resistance protein At4g27190-like leucine-rich repeats" evidence="8">
    <location>
        <begin position="812"/>
        <end position="928"/>
    </location>
</feature>
<dbReference type="InterPro" id="IPR042197">
    <property type="entry name" value="Apaf_helical"/>
</dbReference>
<evidence type="ECO:0000259" key="8">
    <source>
        <dbReference type="Pfam" id="PF23247"/>
    </source>
</evidence>
<dbReference type="InterPro" id="IPR057135">
    <property type="entry name" value="At4g27190-like_LRR"/>
</dbReference>
<dbReference type="SUPFAM" id="SSF52540">
    <property type="entry name" value="P-loop containing nucleoside triphosphate hydrolases"/>
    <property type="match status" value="1"/>
</dbReference>
<evidence type="ECO:0000256" key="6">
    <source>
        <dbReference type="ARBA" id="ARBA00022840"/>
    </source>
</evidence>
<comment type="caution">
    <text evidence="10">The sequence shown here is derived from an EMBL/GenBank/DDBJ whole genome shotgun (WGS) entry which is preliminary data.</text>
</comment>
<dbReference type="GO" id="GO:0005524">
    <property type="term" value="F:ATP binding"/>
    <property type="evidence" value="ECO:0007669"/>
    <property type="project" value="UniProtKB-KW"/>
</dbReference>
<dbReference type="InterPro" id="IPR003591">
    <property type="entry name" value="Leu-rich_rpt_typical-subtyp"/>
</dbReference>
<accession>A0AAN7HZH1</accession>
<dbReference type="Gene3D" id="1.10.8.430">
    <property type="entry name" value="Helical domain of apoptotic protease-activating factors"/>
    <property type="match status" value="1"/>
</dbReference>
<dbReference type="InterPro" id="IPR027417">
    <property type="entry name" value="P-loop_NTPase"/>
</dbReference>
<dbReference type="Gene3D" id="3.40.50.300">
    <property type="entry name" value="P-loop containing nucleotide triphosphate hydrolases"/>
    <property type="match status" value="1"/>
</dbReference>
<feature type="domain" description="Disease resistance protein winged helix" evidence="9">
    <location>
        <begin position="400"/>
        <end position="466"/>
    </location>
</feature>
<dbReference type="Pfam" id="PF00931">
    <property type="entry name" value="NB-ARC"/>
    <property type="match status" value="1"/>
</dbReference>
<dbReference type="PROSITE" id="PS51450">
    <property type="entry name" value="LRR"/>
    <property type="match status" value="1"/>
</dbReference>
<dbReference type="InterPro" id="IPR032675">
    <property type="entry name" value="LRR_dom_sf"/>
</dbReference>
<dbReference type="InterPro" id="IPR058922">
    <property type="entry name" value="WHD_DRP"/>
</dbReference>
<comment type="similarity">
    <text evidence="1">Belongs to the disease resistance NB-LRR family.</text>
</comment>
<dbReference type="Proteomes" id="UP001324115">
    <property type="component" value="Unassembled WGS sequence"/>
</dbReference>
<dbReference type="Pfam" id="PF23247">
    <property type="entry name" value="LRR_RPS2"/>
    <property type="match status" value="1"/>
</dbReference>
<keyword evidence="4" id="KW-0547">Nucleotide-binding</keyword>
<reference evidence="10 11" key="1">
    <citation type="journal article" date="2023" name="G3 (Bethesda)">
        <title>A haplotype-resolved chromosome-scale genome for Quercus rubra L. provides insights into the genetics of adaptive traits for red oak species.</title>
        <authorList>
            <person name="Kapoor B."/>
            <person name="Jenkins J."/>
            <person name="Schmutz J."/>
            <person name="Zhebentyayeva T."/>
            <person name="Kuelheim C."/>
            <person name="Coggeshall M."/>
            <person name="Heim C."/>
            <person name="Lasky J.R."/>
            <person name="Leites L."/>
            <person name="Islam-Faridi N."/>
            <person name="Romero-Severson J."/>
            <person name="DeLeo V.L."/>
            <person name="Lucas S.M."/>
            <person name="Lazic D."/>
            <person name="Gailing O."/>
            <person name="Carlson J."/>
            <person name="Staton M."/>
        </authorList>
    </citation>
    <scope>NUCLEOTIDE SEQUENCE [LARGE SCALE GENOMIC DNA]</scope>
    <source>
        <strain evidence="10">Pseudo-F2</strain>
    </source>
</reference>
<name>A0AAN7HZH1_QUERU</name>
<proteinExistence type="inferred from homology"/>
<evidence type="ECO:0000256" key="5">
    <source>
        <dbReference type="ARBA" id="ARBA00022821"/>
    </source>
</evidence>
<organism evidence="10 11">
    <name type="scientific">Quercus rubra</name>
    <name type="common">Northern red oak</name>
    <name type="synonym">Quercus borealis</name>
    <dbReference type="NCBI Taxonomy" id="3512"/>
    <lineage>
        <taxon>Eukaryota</taxon>
        <taxon>Viridiplantae</taxon>
        <taxon>Streptophyta</taxon>
        <taxon>Embryophyta</taxon>
        <taxon>Tracheophyta</taxon>
        <taxon>Spermatophyta</taxon>
        <taxon>Magnoliopsida</taxon>
        <taxon>eudicotyledons</taxon>
        <taxon>Gunneridae</taxon>
        <taxon>Pentapetalae</taxon>
        <taxon>rosids</taxon>
        <taxon>fabids</taxon>
        <taxon>Fagales</taxon>
        <taxon>Fagaceae</taxon>
        <taxon>Quercus</taxon>
    </lineage>
</organism>
<protein>
    <recommendedName>
        <fullName evidence="12">NB-ARC domain-containing protein</fullName>
    </recommendedName>
</protein>
<dbReference type="PANTHER" id="PTHR33463:SF187">
    <property type="entry name" value="AND NB-ARC DOMAIN DISEASE RESISTANCE PROTEIN, PUTATIVE-RELATED"/>
    <property type="match status" value="1"/>
</dbReference>
<keyword evidence="6" id="KW-0067">ATP-binding</keyword>
<evidence type="ECO:0000256" key="1">
    <source>
        <dbReference type="ARBA" id="ARBA00008894"/>
    </source>
</evidence>
<evidence type="ECO:0000256" key="3">
    <source>
        <dbReference type="ARBA" id="ARBA00022737"/>
    </source>
</evidence>
<dbReference type="InterPro" id="IPR002182">
    <property type="entry name" value="NB-ARC"/>
</dbReference>
<evidence type="ECO:0000259" key="7">
    <source>
        <dbReference type="Pfam" id="PF00931"/>
    </source>
</evidence>
<gene>
    <name evidence="10" type="ORF">RGQ29_032745</name>
</gene>
<keyword evidence="11" id="KW-1185">Reference proteome</keyword>
<dbReference type="EMBL" id="JAXUIC010000186">
    <property type="protein sequence ID" value="KAK4549594.1"/>
    <property type="molecule type" value="Genomic_DNA"/>
</dbReference>
<evidence type="ECO:0000313" key="10">
    <source>
        <dbReference type="EMBL" id="KAK4549594.1"/>
    </source>
</evidence>
<dbReference type="Pfam" id="PF13855">
    <property type="entry name" value="LRR_8"/>
    <property type="match status" value="1"/>
</dbReference>
<dbReference type="InterPro" id="IPR001611">
    <property type="entry name" value="Leu-rich_rpt"/>
</dbReference>
<dbReference type="GO" id="GO:0043531">
    <property type="term" value="F:ADP binding"/>
    <property type="evidence" value="ECO:0007669"/>
    <property type="project" value="InterPro"/>
</dbReference>
<evidence type="ECO:0008006" key="12">
    <source>
        <dbReference type="Google" id="ProtNLM"/>
    </source>
</evidence>
<dbReference type="SMART" id="SM00369">
    <property type="entry name" value="LRR_TYP"/>
    <property type="match status" value="4"/>
</dbReference>
<keyword evidence="2" id="KW-0433">Leucine-rich repeat</keyword>
<dbReference type="Pfam" id="PF23559">
    <property type="entry name" value="WHD_DRP"/>
    <property type="match status" value="1"/>
</dbReference>